<dbReference type="Pfam" id="PF11209">
    <property type="entry name" value="LmeA"/>
    <property type="match status" value="1"/>
</dbReference>
<dbReference type="EMBL" id="VSSQ01000039">
    <property type="protein sequence ID" value="MPL67844.1"/>
    <property type="molecule type" value="Genomic_DNA"/>
</dbReference>
<sequence>MPKRLIYLVVFILVLVAAVEIAVPAVISNIVAQGMVSQTGSDSVSAKVHKRPALSMLGGSFDQIALSATNARAGKITFSEFTATLADVQLDMSTLLSKRLVVMESVGQIDVTATIAEAELARYINQSVKGMKNAVVTITPDKIQATSALSFGGFATVGVTIEGKVVVDSQKIKFVTERFMLNNSPVGSIGGAAITEIPLVENNKLPFNVAVRDIVTEKGKIVIHADNRPK</sequence>
<organism evidence="1">
    <name type="scientific">bioreactor metagenome</name>
    <dbReference type="NCBI Taxonomy" id="1076179"/>
    <lineage>
        <taxon>unclassified sequences</taxon>
        <taxon>metagenomes</taxon>
        <taxon>ecological metagenomes</taxon>
    </lineage>
</organism>
<accession>A0A644TLU3</accession>
<gene>
    <name evidence="1" type="ORF">SDC9_13547</name>
</gene>
<proteinExistence type="predicted"/>
<reference evidence="1" key="1">
    <citation type="submission" date="2019-08" db="EMBL/GenBank/DDBJ databases">
        <authorList>
            <person name="Kucharzyk K."/>
            <person name="Murdoch R.W."/>
            <person name="Higgins S."/>
            <person name="Loffler F."/>
        </authorList>
    </citation>
    <scope>NUCLEOTIDE SEQUENCE</scope>
</reference>
<comment type="caution">
    <text evidence="1">The sequence shown here is derived from an EMBL/GenBank/DDBJ whole genome shotgun (WGS) entry which is preliminary data.</text>
</comment>
<name>A0A644TLU3_9ZZZZ</name>
<evidence type="ECO:0000313" key="1">
    <source>
        <dbReference type="EMBL" id="MPL67844.1"/>
    </source>
</evidence>
<dbReference type="InterPro" id="IPR021373">
    <property type="entry name" value="DUF2993"/>
</dbReference>
<protein>
    <recommendedName>
        <fullName evidence="2">DUF2993 domain-containing protein</fullName>
    </recommendedName>
</protein>
<evidence type="ECO:0008006" key="2">
    <source>
        <dbReference type="Google" id="ProtNLM"/>
    </source>
</evidence>
<dbReference type="AlphaFoldDB" id="A0A644TLU3"/>